<sequence>MKPAHSGFALLNLPRPNLASALSNTAAKLNSNHNLVAFDLSNEAWSNHTSHFQKPQRSRHRR</sequence>
<dbReference type="EMBL" id="AWUE01023635">
    <property type="protein sequence ID" value="OMO53184.1"/>
    <property type="molecule type" value="Genomic_DNA"/>
</dbReference>
<gene>
    <name evidence="1" type="ORF">COLO4_36821</name>
</gene>
<accession>A0A1R3G533</accession>
<organism evidence="1 2">
    <name type="scientific">Corchorus olitorius</name>
    <dbReference type="NCBI Taxonomy" id="93759"/>
    <lineage>
        <taxon>Eukaryota</taxon>
        <taxon>Viridiplantae</taxon>
        <taxon>Streptophyta</taxon>
        <taxon>Embryophyta</taxon>
        <taxon>Tracheophyta</taxon>
        <taxon>Spermatophyta</taxon>
        <taxon>Magnoliopsida</taxon>
        <taxon>eudicotyledons</taxon>
        <taxon>Gunneridae</taxon>
        <taxon>Pentapetalae</taxon>
        <taxon>rosids</taxon>
        <taxon>malvids</taxon>
        <taxon>Malvales</taxon>
        <taxon>Malvaceae</taxon>
        <taxon>Grewioideae</taxon>
        <taxon>Apeibeae</taxon>
        <taxon>Corchorus</taxon>
    </lineage>
</organism>
<comment type="caution">
    <text evidence="1">The sequence shown here is derived from an EMBL/GenBank/DDBJ whole genome shotgun (WGS) entry which is preliminary data.</text>
</comment>
<reference evidence="2" key="1">
    <citation type="submission" date="2013-09" db="EMBL/GenBank/DDBJ databases">
        <title>Corchorus olitorius genome sequencing.</title>
        <authorList>
            <person name="Alam M."/>
            <person name="Haque M.S."/>
            <person name="Islam M.S."/>
            <person name="Emdad E.M."/>
            <person name="Islam M.M."/>
            <person name="Ahmed B."/>
            <person name="Halim A."/>
            <person name="Hossen Q.M.M."/>
            <person name="Hossain M.Z."/>
            <person name="Ahmed R."/>
            <person name="Khan M.M."/>
            <person name="Islam R."/>
            <person name="Rashid M.M."/>
            <person name="Khan S.A."/>
            <person name="Rahman M.S."/>
            <person name="Alam M."/>
            <person name="Yahiya A.S."/>
            <person name="Khan M.S."/>
            <person name="Azam M.S."/>
            <person name="Haque T."/>
            <person name="Lashkar M.Z.H."/>
            <person name="Akhand A.I."/>
            <person name="Morshed G."/>
            <person name="Roy S."/>
            <person name="Uddin K.S."/>
            <person name="Rabeya T."/>
            <person name="Hossain A.S."/>
            <person name="Chowdhury A."/>
            <person name="Snigdha A.R."/>
            <person name="Mortoza M.S."/>
            <person name="Matin S.A."/>
            <person name="Hoque S.M.E."/>
            <person name="Islam M.K."/>
            <person name="Roy D.K."/>
            <person name="Haider R."/>
            <person name="Moosa M.M."/>
            <person name="Elias S.M."/>
            <person name="Hasan A.M."/>
            <person name="Jahan S."/>
            <person name="Shafiuddin M."/>
            <person name="Mahmood N."/>
            <person name="Shommy N.S."/>
        </authorList>
    </citation>
    <scope>NUCLEOTIDE SEQUENCE [LARGE SCALE GENOMIC DNA]</scope>
    <source>
        <strain evidence="2">cv. O-4</strain>
    </source>
</reference>
<dbReference type="AlphaFoldDB" id="A0A1R3G533"/>
<name>A0A1R3G533_9ROSI</name>
<dbReference type="Proteomes" id="UP000187203">
    <property type="component" value="Unassembled WGS sequence"/>
</dbReference>
<proteinExistence type="predicted"/>
<protein>
    <submittedName>
        <fullName evidence="1">Pentatricopeptide repeat-containing protein</fullName>
    </submittedName>
</protein>
<evidence type="ECO:0000313" key="1">
    <source>
        <dbReference type="EMBL" id="OMO53184.1"/>
    </source>
</evidence>
<keyword evidence="2" id="KW-1185">Reference proteome</keyword>
<evidence type="ECO:0000313" key="2">
    <source>
        <dbReference type="Proteomes" id="UP000187203"/>
    </source>
</evidence>